<keyword evidence="3 6" id="KW-0694">RNA-binding</keyword>
<dbReference type="InterPro" id="IPR011605">
    <property type="entry name" value="NusB_fam"/>
</dbReference>
<keyword evidence="2 6" id="KW-0889">Transcription antitermination</keyword>
<dbReference type="NCBIfam" id="TIGR01951">
    <property type="entry name" value="nusB"/>
    <property type="match status" value="1"/>
</dbReference>
<evidence type="ECO:0000259" key="8">
    <source>
        <dbReference type="Pfam" id="PF01029"/>
    </source>
</evidence>
<comment type="function">
    <text evidence="6">Involved in transcription antitermination. Required for transcription of ribosomal RNA (rRNA) genes. Binds specifically to the boxA antiterminator sequence of the ribosomal RNA (rrn) operons.</text>
</comment>
<dbReference type="Pfam" id="PF01029">
    <property type="entry name" value="NusB"/>
    <property type="match status" value="1"/>
</dbReference>
<dbReference type="Gene3D" id="1.10.940.10">
    <property type="entry name" value="NusB-like"/>
    <property type="match status" value="1"/>
</dbReference>
<dbReference type="SUPFAM" id="SSF48013">
    <property type="entry name" value="NusB-like"/>
    <property type="match status" value="1"/>
</dbReference>
<name>A0A7Z0IJH6_9ACTN</name>
<protein>
    <recommendedName>
        <fullName evidence="6">Transcription antitermination protein NusB</fullName>
    </recommendedName>
    <alternativeName>
        <fullName evidence="6">Antitermination factor NusB</fullName>
    </alternativeName>
</protein>
<feature type="domain" description="NusB/RsmB/TIM44" evidence="8">
    <location>
        <begin position="29"/>
        <end position="151"/>
    </location>
</feature>
<dbReference type="EMBL" id="JACBZS010000001">
    <property type="protein sequence ID" value="NYI69544.1"/>
    <property type="molecule type" value="Genomic_DNA"/>
</dbReference>
<evidence type="ECO:0000256" key="2">
    <source>
        <dbReference type="ARBA" id="ARBA00022814"/>
    </source>
</evidence>
<evidence type="ECO:0000313" key="10">
    <source>
        <dbReference type="Proteomes" id="UP000527616"/>
    </source>
</evidence>
<accession>A0A7Z0IJH6</accession>
<evidence type="ECO:0000256" key="5">
    <source>
        <dbReference type="ARBA" id="ARBA00023163"/>
    </source>
</evidence>
<organism evidence="9 10">
    <name type="scientific">Naumannella cuiyingiana</name>
    <dbReference type="NCBI Taxonomy" id="1347891"/>
    <lineage>
        <taxon>Bacteria</taxon>
        <taxon>Bacillati</taxon>
        <taxon>Actinomycetota</taxon>
        <taxon>Actinomycetes</taxon>
        <taxon>Propionibacteriales</taxon>
        <taxon>Propionibacteriaceae</taxon>
        <taxon>Naumannella</taxon>
    </lineage>
</organism>
<dbReference type="HAMAP" id="MF_00073">
    <property type="entry name" value="NusB"/>
    <property type="match status" value="1"/>
</dbReference>
<dbReference type="GO" id="GO:0005829">
    <property type="term" value="C:cytosol"/>
    <property type="evidence" value="ECO:0007669"/>
    <property type="project" value="TreeGrafter"/>
</dbReference>
<evidence type="ECO:0000256" key="6">
    <source>
        <dbReference type="HAMAP-Rule" id="MF_00073"/>
    </source>
</evidence>
<evidence type="ECO:0000256" key="7">
    <source>
        <dbReference type="SAM" id="MobiDB-lite"/>
    </source>
</evidence>
<reference evidence="9 10" key="1">
    <citation type="submission" date="2020-07" db="EMBL/GenBank/DDBJ databases">
        <title>Sequencing the genomes of 1000 actinobacteria strains.</title>
        <authorList>
            <person name="Klenk H.-P."/>
        </authorList>
    </citation>
    <scope>NUCLEOTIDE SEQUENCE [LARGE SCALE GENOMIC DNA]</scope>
    <source>
        <strain evidence="9 10">DSM 103164</strain>
    </source>
</reference>
<dbReference type="RefSeq" id="WP_343045803.1">
    <property type="nucleotide sequence ID" value="NZ_JACBZS010000001.1"/>
</dbReference>
<dbReference type="InterPro" id="IPR006027">
    <property type="entry name" value="NusB_RsmB_TIM44"/>
</dbReference>
<keyword evidence="5 6" id="KW-0804">Transcription</keyword>
<evidence type="ECO:0000256" key="4">
    <source>
        <dbReference type="ARBA" id="ARBA00023015"/>
    </source>
</evidence>
<evidence type="ECO:0000313" key="9">
    <source>
        <dbReference type="EMBL" id="NYI69544.1"/>
    </source>
</evidence>
<comment type="similarity">
    <text evidence="1 6">Belongs to the NusB family.</text>
</comment>
<dbReference type="PANTHER" id="PTHR11078:SF3">
    <property type="entry name" value="ANTITERMINATION NUSB DOMAIN-CONTAINING PROTEIN"/>
    <property type="match status" value="1"/>
</dbReference>
<feature type="compositionally biased region" description="Low complexity" evidence="7">
    <location>
        <begin position="1"/>
        <end position="11"/>
    </location>
</feature>
<dbReference type="PANTHER" id="PTHR11078">
    <property type="entry name" value="N UTILIZATION SUBSTANCE PROTEIN B-RELATED"/>
    <property type="match status" value="1"/>
</dbReference>
<dbReference type="GO" id="GO:0006353">
    <property type="term" value="P:DNA-templated transcription termination"/>
    <property type="evidence" value="ECO:0007669"/>
    <property type="project" value="UniProtKB-UniRule"/>
</dbReference>
<dbReference type="InterPro" id="IPR035926">
    <property type="entry name" value="NusB-like_sf"/>
</dbReference>
<dbReference type="GO" id="GO:0003723">
    <property type="term" value="F:RNA binding"/>
    <property type="evidence" value="ECO:0007669"/>
    <property type="project" value="UniProtKB-UniRule"/>
</dbReference>
<evidence type="ECO:0000256" key="1">
    <source>
        <dbReference type="ARBA" id="ARBA00005952"/>
    </source>
</evidence>
<feature type="region of interest" description="Disordered" evidence="7">
    <location>
        <begin position="1"/>
        <end position="28"/>
    </location>
</feature>
<keyword evidence="10" id="KW-1185">Reference proteome</keyword>
<dbReference type="AlphaFoldDB" id="A0A7Z0IJH6"/>
<dbReference type="Proteomes" id="UP000527616">
    <property type="component" value="Unassembled WGS sequence"/>
</dbReference>
<evidence type="ECO:0000256" key="3">
    <source>
        <dbReference type="ARBA" id="ARBA00022884"/>
    </source>
</evidence>
<sequence>MAADPAAGHEPAPGPERRGPRAKLSTRSKARKHALDILFAAELRGFDPARLLADQIAAADPPVRDFTRELVRGVIDNADQIDSALRESLSSGWSLERMPRVDRIAARLGVYEILHTDVADDIAIAEAVALAGDLSTDDSPAFLSGVLGRVAQRS</sequence>
<keyword evidence="4 6" id="KW-0805">Transcription regulation</keyword>
<comment type="caution">
    <text evidence="9">The sequence shown here is derived from an EMBL/GenBank/DDBJ whole genome shotgun (WGS) entry which is preliminary data.</text>
</comment>
<dbReference type="GO" id="GO:0031564">
    <property type="term" value="P:transcription antitermination"/>
    <property type="evidence" value="ECO:0007669"/>
    <property type="project" value="UniProtKB-KW"/>
</dbReference>
<gene>
    <name evidence="6" type="primary">nusB</name>
    <name evidence="9" type="ORF">GGQ54_000104</name>
</gene>
<proteinExistence type="inferred from homology"/>